<dbReference type="Pfam" id="PF08494">
    <property type="entry name" value="DEAD_assoc"/>
    <property type="match status" value="1"/>
</dbReference>
<dbReference type="RefSeq" id="WP_008721400.1">
    <property type="nucleotide sequence ID" value="NZ_JBBMFM010000105.1"/>
</dbReference>
<keyword evidence="8" id="KW-0413">Isomerase</keyword>
<keyword evidence="2" id="KW-0227">DNA damage</keyword>
<evidence type="ECO:0000259" key="10">
    <source>
        <dbReference type="PROSITE" id="PS51194"/>
    </source>
</evidence>
<dbReference type="Pfam" id="PF23235">
    <property type="entry name" value="WHD_3rd_Lhr"/>
    <property type="match status" value="1"/>
</dbReference>
<keyword evidence="5" id="KW-0067">ATP-binding</keyword>
<keyword evidence="4 11" id="KW-0347">Helicase</keyword>
<comment type="caution">
    <text evidence="11">The sequence shown here is derived from an EMBL/GenBank/DDBJ whole genome shotgun (WGS) entry which is preliminary data.</text>
</comment>
<dbReference type="SMART" id="SM00490">
    <property type="entry name" value="HELICc"/>
    <property type="match status" value="1"/>
</dbReference>
<feature type="domain" description="Helicase ATP-binding" evidence="9">
    <location>
        <begin position="32"/>
        <end position="257"/>
    </location>
</feature>
<keyword evidence="6" id="KW-0238">DNA-binding</keyword>
<dbReference type="InterPro" id="IPR055368">
    <property type="entry name" value="WH3_Lhr"/>
</dbReference>
<keyword evidence="3" id="KW-0378">Hydrolase</keyword>
<evidence type="ECO:0000256" key="2">
    <source>
        <dbReference type="ARBA" id="ARBA00022763"/>
    </source>
</evidence>
<evidence type="ECO:0000259" key="9">
    <source>
        <dbReference type="PROSITE" id="PS51192"/>
    </source>
</evidence>
<keyword evidence="12" id="KW-1185">Reference proteome</keyword>
<dbReference type="InterPro" id="IPR013701">
    <property type="entry name" value="Lhr-like_DEAD/DEAH_assoc"/>
</dbReference>
<dbReference type="InterPro" id="IPR001650">
    <property type="entry name" value="Helicase_C-like"/>
</dbReference>
<dbReference type="PROSITE" id="PS51194">
    <property type="entry name" value="HELICASE_CTER"/>
    <property type="match status" value="1"/>
</dbReference>
<evidence type="ECO:0000256" key="7">
    <source>
        <dbReference type="ARBA" id="ARBA00023204"/>
    </source>
</evidence>
<keyword evidence="1" id="KW-0547">Nucleotide-binding</keyword>
<dbReference type="InterPro" id="IPR055367">
    <property type="entry name" value="WH4_Lhr"/>
</dbReference>
<keyword evidence="7" id="KW-0234">DNA repair</keyword>
<dbReference type="Pfam" id="PF23234">
    <property type="entry name" value="WHD_4th_Lhr"/>
    <property type="match status" value="1"/>
</dbReference>
<evidence type="ECO:0000313" key="12">
    <source>
        <dbReference type="Proteomes" id="UP001454086"/>
    </source>
</evidence>
<accession>A0ABV1DAQ3</accession>
<dbReference type="Pfam" id="PF19306">
    <property type="entry name" value="WHD_Lhr"/>
    <property type="match status" value="1"/>
</dbReference>
<dbReference type="InterPro" id="IPR014001">
    <property type="entry name" value="Helicase_ATP-bd"/>
</dbReference>
<sequence length="1438" mass="161194">MPTDTLTLFSQPTAQWFKDTLGRPTKVQEDTWPAIASGQPVLVSAPTGTGKTLSAFLVFIDRLYAMAEEGTLKEELYLIYVSPLKSLAGDIRENLNRPLEGIRQEMERRVGAARQTGYADLAGNVHPAGKIHPAGDVHPAGTTSLDIQVGIRTGDTPQKDRQRMVKHPPHILIITPESLYLMLTSMTGQKVLRTARAVIIDELHALIDTKRGAHLMLSIARLDRLCGRPLQRIGLSATIEPLELAAAYLSPEPAVICAPAMEKQIRIEILGTTPSQGRRKDPVWEELGQAVYRQCLSCRSVIAFSEGRRYAEKLAYYVNLLGGDGFARVHHGSLSKEQRAEVEQDLRDGRLRLLCATSSMELGIDVGELDLVIQVGCPRTVSSTMQRLGRAGHGPGRVSVMYMYPRTASESVYCGMTAQVARQGGVEHTKPPRMCLDVLAQHLVSMANGEGYCVEDVMAVLERSYPFRDVTGEDIKAVLSMLAGDYEHRRDIPVRPRVLYDRIHGRVEGDAYSRMLATAAGGTIPDKGLYTAKTEDGVKLGELDEEFVYESQLGDKFMLGSFGWKITGIDKDTVYVSQVPAEGARLPFWKGEIRGRTLKTSREFGKILAGLEAAHEQGRLREELSALGMDEAAVINASGFLERQIQSTGGLPDNKTIVVEHFTDHTGCHQVMLHALLGRRVNGPLSLLLQHMVRNICGFDIGCVDEEDGFLLYPYGSGVMPEGLLYRLEPDQVRETLEAMLPLTPLFGMAFRYNAARALMMGMKQGGRQPLWMQRLKSTEMLDSLMNEKDHPLIRETKRECLEDQWDIDGVIQILHEIRAGLIHVREVCTDVPSPMSLPLQWQVEAAEMYEYAPATPGIRQAVYDELKYLEGIRPAPEALEKQQERTRLPQDEAQLHSILMTEGDLEAGELDVPVEWLASLAAQGRALYIEPGLWIAAEQEEEYEKAFSMDGLEEATAIVRRLLRYRKGHTPGQIGERYFLPEEKVGVILELLCSRGEIVEADGIYYHRKLYDRARQSTLKNLRRETATQPGAHYAALLAGRAKPYTQADEQLKKTLELYCGRMFPVRFWENVLLPRRVRNYSEGMLDRLLAEGDYYWKMSPDGALCFCRYEDIDWDAPLPDMEGILGGEELQIYRELKRRGACFLKFLADIPKEKSAQELLLGLAEKGLVCADSFVPVRQWQNREKVKKATARQRVSARVMALSAGRWDIVRPLKPKKMEEWLELIFQEQPVMCRETFRRAAAGLAGSPYLPGFSQAGAARSDAGEAAGAARSDMNYQNAMELLRIWEYTGQVRRGYFVEGMSGAQFIRKEEYEGVTAALKAPEDGIIWLNAADPAQIWGKILVQPGERDFLNVPGTAVALHCGRVTAVLERQGRVLRVFESQGLEQTLQVFVNDFKGKRLFPELKRLIVREYPEGTGETLKRAGFSREMNDYVLYR</sequence>
<dbReference type="SMART" id="SM00487">
    <property type="entry name" value="DEXDc"/>
    <property type="match status" value="1"/>
</dbReference>
<evidence type="ECO:0000256" key="5">
    <source>
        <dbReference type="ARBA" id="ARBA00022840"/>
    </source>
</evidence>
<dbReference type="PANTHER" id="PTHR47962">
    <property type="entry name" value="ATP-DEPENDENT HELICASE LHR-RELATED-RELATED"/>
    <property type="match status" value="1"/>
</dbReference>
<reference evidence="11 12" key="1">
    <citation type="submission" date="2024-03" db="EMBL/GenBank/DDBJ databases">
        <title>Human intestinal bacterial collection.</title>
        <authorList>
            <person name="Pauvert C."/>
            <person name="Hitch T.C.A."/>
            <person name="Clavel T."/>
        </authorList>
    </citation>
    <scope>NUCLEOTIDE SEQUENCE [LARGE SCALE GENOMIC DNA]</scope>
    <source>
        <strain evidence="11 12">CLA-SR-H021</strain>
    </source>
</reference>
<organism evidence="11 12">
    <name type="scientific">Enterocloster hominis</name>
    <name type="common">ex Hitch et al. 2024</name>
    <dbReference type="NCBI Taxonomy" id="1917870"/>
    <lineage>
        <taxon>Bacteria</taxon>
        <taxon>Bacillati</taxon>
        <taxon>Bacillota</taxon>
        <taxon>Clostridia</taxon>
        <taxon>Lachnospirales</taxon>
        <taxon>Lachnospiraceae</taxon>
        <taxon>Enterocloster</taxon>
    </lineage>
</organism>
<evidence type="ECO:0000256" key="1">
    <source>
        <dbReference type="ARBA" id="ARBA00022741"/>
    </source>
</evidence>
<dbReference type="Pfam" id="PF00270">
    <property type="entry name" value="DEAD"/>
    <property type="match status" value="2"/>
</dbReference>
<proteinExistence type="predicted"/>
<dbReference type="InterPro" id="IPR052511">
    <property type="entry name" value="ATP-dep_Helicase"/>
</dbReference>
<dbReference type="PROSITE" id="PS51192">
    <property type="entry name" value="HELICASE_ATP_BIND_1"/>
    <property type="match status" value="1"/>
</dbReference>
<evidence type="ECO:0000256" key="3">
    <source>
        <dbReference type="ARBA" id="ARBA00022801"/>
    </source>
</evidence>
<dbReference type="Gene3D" id="3.40.50.300">
    <property type="entry name" value="P-loop containing nucleotide triphosphate hydrolases"/>
    <property type="match status" value="3"/>
</dbReference>
<evidence type="ECO:0000256" key="4">
    <source>
        <dbReference type="ARBA" id="ARBA00022806"/>
    </source>
</evidence>
<dbReference type="GO" id="GO:0004386">
    <property type="term" value="F:helicase activity"/>
    <property type="evidence" value="ECO:0007669"/>
    <property type="project" value="UniProtKB-KW"/>
</dbReference>
<dbReference type="Proteomes" id="UP001454086">
    <property type="component" value="Unassembled WGS sequence"/>
</dbReference>
<evidence type="ECO:0000256" key="8">
    <source>
        <dbReference type="ARBA" id="ARBA00023235"/>
    </source>
</evidence>
<protein>
    <submittedName>
        <fullName evidence="11">DEAD/DEAH box helicase</fullName>
    </submittedName>
</protein>
<dbReference type="InterPro" id="IPR045628">
    <property type="entry name" value="Lhr_WH_dom"/>
</dbReference>
<evidence type="ECO:0000256" key="6">
    <source>
        <dbReference type="ARBA" id="ARBA00023125"/>
    </source>
</evidence>
<evidence type="ECO:0000313" key="11">
    <source>
        <dbReference type="EMBL" id="MEQ2427442.1"/>
    </source>
</evidence>
<dbReference type="InterPro" id="IPR027417">
    <property type="entry name" value="P-loop_NTPase"/>
</dbReference>
<feature type="domain" description="Helicase C-terminal" evidence="10">
    <location>
        <begin position="290"/>
        <end position="437"/>
    </location>
</feature>
<dbReference type="InterPro" id="IPR011545">
    <property type="entry name" value="DEAD/DEAH_box_helicase_dom"/>
</dbReference>
<gene>
    <name evidence="11" type="ORF">WMQ36_20965</name>
</gene>
<dbReference type="SUPFAM" id="SSF52540">
    <property type="entry name" value="P-loop containing nucleoside triphosphate hydrolases"/>
    <property type="match status" value="1"/>
</dbReference>
<dbReference type="EMBL" id="JBBMFM010000105">
    <property type="protein sequence ID" value="MEQ2427442.1"/>
    <property type="molecule type" value="Genomic_DNA"/>
</dbReference>
<name>A0ABV1DAQ3_9FIRM</name>
<dbReference type="Pfam" id="PF00271">
    <property type="entry name" value="Helicase_C"/>
    <property type="match status" value="1"/>
</dbReference>
<dbReference type="PANTHER" id="PTHR47962:SF5">
    <property type="entry name" value="ATP-DEPENDENT HELICASE LHR-RELATED"/>
    <property type="match status" value="1"/>
</dbReference>